<dbReference type="RefSeq" id="XP_013427219.1">
    <property type="nucleotide sequence ID" value="XM_013571765.1"/>
</dbReference>
<evidence type="ECO:0000256" key="1">
    <source>
        <dbReference type="SAM" id="MobiDB-lite"/>
    </source>
</evidence>
<protein>
    <submittedName>
        <fullName evidence="2">Uncharacterized protein</fullName>
    </submittedName>
</protein>
<accession>A0A074WMH4</accession>
<dbReference type="EMBL" id="KL584710">
    <property type="protein sequence ID" value="KEQ72799.1"/>
    <property type="molecule type" value="Genomic_DNA"/>
</dbReference>
<dbReference type="HOGENOM" id="CLU_709759_0_0_1"/>
<gene>
    <name evidence="2" type="ORF">M436DRAFT_82078</name>
</gene>
<proteinExistence type="predicted"/>
<sequence>MPPTKKQLKQKVRELEAQLGAGQPAPLEPQDIVDWLYDQYEAPHPLRTSNETMMMWLQAMNTGLSKNNLNRRLSRVMELWRQQAMPGETYTRQQQQELIAREGAYLMPVVLTTTWQQHLQAKKAKQEQEKDDESMDEQMQSGTELEYSSIMSIDLPPVDPIVSAANFAFAFVSAGTPPRAGFGLSDVVSTLNLPPPVLDTSTASASAAPAAYTPRARTNVPVRRSRGPWHQYAADPVPNLFPGYPRLGPVILSGSQQRSQDELSVLQSEENKLVDRLEQQDSPHGWILPPRLRMPAVPSRDFPRSLPTRFRSRAEQGLNQVEAAASSTLSKKRSMNAPPAATISAQPHRSSRRRVEQDEASREVGHETDESHKGPVRGLPALDYGSDRD</sequence>
<keyword evidence="3" id="KW-1185">Reference proteome</keyword>
<dbReference type="GeneID" id="25416921"/>
<feature type="region of interest" description="Disordered" evidence="1">
    <location>
        <begin position="122"/>
        <end position="143"/>
    </location>
</feature>
<evidence type="ECO:0000313" key="2">
    <source>
        <dbReference type="EMBL" id="KEQ72799.1"/>
    </source>
</evidence>
<evidence type="ECO:0000313" key="3">
    <source>
        <dbReference type="Proteomes" id="UP000027730"/>
    </source>
</evidence>
<dbReference type="OrthoDB" id="10688521at2759"/>
<feature type="region of interest" description="Disordered" evidence="1">
    <location>
        <begin position="323"/>
        <end position="389"/>
    </location>
</feature>
<reference evidence="2 3" key="1">
    <citation type="journal article" date="2014" name="BMC Genomics">
        <title>Genome sequencing of four Aureobasidium pullulans varieties: biotechnological potential, stress tolerance, and description of new species.</title>
        <authorList>
            <person name="Gostin Ar C."/>
            <person name="Ohm R.A."/>
            <person name="Kogej T."/>
            <person name="Sonjak S."/>
            <person name="Turk M."/>
            <person name="Zajc J."/>
            <person name="Zalar P."/>
            <person name="Grube M."/>
            <person name="Sun H."/>
            <person name="Han J."/>
            <person name="Sharma A."/>
            <person name="Chiniquy J."/>
            <person name="Ngan C.Y."/>
            <person name="Lipzen A."/>
            <person name="Barry K."/>
            <person name="Grigoriev I.V."/>
            <person name="Gunde-Cimerman N."/>
        </authorList>
    </citation>
    <scope>NUCLEOTIDE SEQUENCE [LARGE SCALE GENOMIC DNA]</scope>
    <source>
        <strain evidence="2 3">CBS 147.97</strain>
    </source>
</reference>
<feature type="region of interest" description="Disordered" evidence="1">
    <location>
        <begin position="276"/>
        <end position="306"/>
    </location>
</feature>
<feature type="compositionally biased region" description="Basic and acidic residues" evidence="1">
    <location>
        <begin position="353"/>
        <end position="373"/>
    </location>
</feature>
<organism evidence="2 3">
    <name type="scientific">Aureobasidium namibiae CBS 147.97</name>
    <dbReference type="NCBI Taxonomy" id="1043004"/>
    <lineage>
        <taxon>Eukaryota</taxon>
        <taxon>Fungi</taxon>
        <taxon>Dikarya</taxon>
        <taxon>Ascomycota</taxon>
        <taxon>Pezizomycotina</taxon>
        <taxon>Dothideomycetes</taxon>
        <taxon>Dothideomycetidae</taxon>
        <taxon>Dothideales</taxon>
        <taxon>Saccotheciaceae</taxon>
        <taxon>Aureobasidium</taxon>
    </lineage>
</organism>
<dbReference type="AlphaFoldDB" id="A0A074WMH4"/>
<dbReference type="Proteomes" id="UP000027730">
    <property type="component" value="Unassembled WGS sequence"/>
</dbReference>
<name>A0A074WMH4_9PEZI</name>